<dbReference type="EMBL" id="PKMF04000470">
    <property type="protein sequence ID" value="KAK7829874.1"/>
    <property type="molecule type" value="Genomic_DNA"/>
</dbReference>
<evidence type="ECO:0000313" key="7">
    <source>
        <dbReference type="Proteomes" id="UP000237347"/>
    </source>
</evidence>
<dbReference type="PANTHER" id="PTHR11764">
    <property type="entry name" value="TERPENE CYCLASE/MUTASE FAMILY MEMBER"/>
    <property type="match status" value="1"/>
</dbReference>
<dbReference type="InterPro" id="IPR032697">
    <property type="entry name" value="SQ_cyclase_N"/>
</dbReference>
<keyword evidence="7" id="KW-1185">Reference proteome</keyword>
<dbReference type="Proteomes" id="UP000237347">
    <property type="component" value="Unassembled WGS sequence"/>
</dbReference>
<name>A0AAW0JUQ3_QUESU</name>
<dbReference type="SUPFAM" id="SSF81853">
    <property type="entry name" value="Family 10 polysaccharide lyase"/>
    <property type="match status" value="1"/>
</dbReference>
<dbReference type="InterPro" id="IPR032696">
    <property type="entry name" value="SQ_cyclase_C"/>
</dbReference>
<accession>A0AAW0JUQ3</accession>
<dbReference type="InterPro" id="IPR008930">
    <property type="entry name" value="Terpenoid_cyclase/PrenylTrfase"/>
</dbReference>
<comment type="caution">
    <text evidence="6">The sequence shown here is derived from an EMBL/GenBank/DDBJ whole genome shotgun (WGS) entry which is preliminary data.</text>
</comment>
<dbReference type="GO" id="GO:0031559">
    <property type="term" value="F:oxidosqualene cyclase activity"/>
    <property type="evidence" value="ECO:0007669"/>
    <property type="project" value="UniProtKB-ARBA"/>
</dbReference>
<dbReference type="SUPFAM" id="SSF48239">
    <property type="entry name" value="Terpenoid cyclases/Protein prenyltransferases"/>
    <property type="match status" value="1"/>
</dbReference>
<evidence type="ECO:0000256" key="3">
    <source>
        <dbReference type="ARBA" id="ARBA00023235"/>
    </source>
</evidence>
<feature type="domain" description="Squalene cyclase N-terminal" evidence="5">
    <location>
        <begin position="32"/>
        <end position="143"/>
    </location>
</feature>
<keyword evidence="3" id="KW-0413">Isomerase</keyword>
<dbReference type="AlphaFoldDB" id="A0AAW0JUQ3"/>
<evidence type="ECO:0000256" key="2">
    <source>
        <dbReference type="ARBA" id="ARBA00022737"/>
    </source>
</evidence>
<evidence type="ECO:0000259" key="4">
    <source>
        <dbReference type="Pfam" id="PF13243"/>
    </source>
</evidence>
<dbReference type="FunFam" id="1.50.10.20:FF:000011">
    <property type="entry name" value="Terpene cyclase/mutase family member"/>
    <property type="match status" value="1"/>
</dbReference>
<feature type="domain" description="Squalene cyclase C-terminal" evidence="4">
    <location>
        <begin position="229"/>
        <end position="565"/>
    </location>
</feature>
<dbReference type="InterPro" id="IPR018333">
    <property type="entry name" value="Squalene_cyclase"/>
</dbReference>
<dbReference type="SFLD" id="SFLDG01016">
    <property type="entry name" value="Prenyltransferase_Like_2"/>
    <property type="match status" value="1"/>
</dbReference>
<dbReference type="GO" id="GO:0005811">
    <property type="term" value="C:lipid droplet"/>
    <property type="evidence" value="ECO:0007669"/>
    <property type="project" value="InterPro"/>
</dbReference>
<evidence type="ECO:0000313" key="6">
    <source>
        <dbReference type="EMBL" id="KAK7829874.1"/>
    </source>
</evidence>
<dbReference type="Pfam" id="PF13249">
    <property type="entry name" value="SQHop_cyclase_N"/>
    <property type="match status" value="1"/>
</dbReference>
<dbReference type="CDD" id="cd02892">
    <property type="entry name" value="SQCY_1"/>
    <property type="match status" value="1"/>
</dbReference>
<feature type="non-terminal residue" evidence="6">
    <location>
        <position position="1"/>
    </location>
</feature>
<dbReference type="Pfam" id="PF13243">
    <property type="entry name" value="SQHop_cyclase_C"/>
    <property type="match status" value="1"/>
</dbReference>
<evidence type="ECO:0000256" key="1">
    <source>
        <dbReference type="ARBA" id="ARBA00009755"/>
    </source>
</evidence>
<protein>
    <submittedName>
        <fullName evidence="6">Lupeol synthase</fullName>
    </submittedName>
</protein>
<keyword evidence="2" id="KW-0677">Repeat</keyword>
<dbReference type="GO" id="GO:0016104">
    <property type="term" value="P:triterpenoid biosynthetic process"/>
    <property type="evidence" value="ECO:0007669"/>
    <property type="project" value="InterPro"/>
</dbReference>
<dbReference type="NCBIfam" id="TIGR01787">
    <property type="entry name" value="squalene_cyclas"/>
    <property type="match status" value="1"/>
</dbReference>
<dbReference type="PROSITE" id="PS01074">
    <property type="entry name" value="TERPENE_SYNTHASES"/>
    <property type="match status" value="1"/>
</dbReference>
<sequence>LRKENPCGPIPPPVQVKETEVITEEAVITTLKRALSFFSSIQAHDGHWPAESAGPLFFLQPMVMALYITGGLNAILSPAHQKEIIRYLYNHQNEDRGWGFHIEGHSTMFGTALSYIALRLLGEGPEDGEDMAMARGRKWILDHAEPILTHWPFSMLREKAIKAAIGHVRYEDENTKYLCIGSVEKVLCLLARWVEDPNSEAYKLHLARLPDNYWVAEDGLKVQSFGCQMWDAGFAIQAILSCNLNEEYRSTLRKSHEFVKASQVRENPSGDFKAMYRHISKGAWTFSMQDHGWQVSDCTAEGLKVALLFSQMSQDLVGEKMETNRFYDAVNVILSLQSSNGGFPAWEPQRAYRWLEKFNPTEFFEDTLIEREYVECTSSAVQGLALFRKFYPKHRRTEIDSSISNAIQYIEDVQEPDGSWYGHWGICYTYGTWFAVGGLAACGRNYRNCPALRKTCEFLLSKQLPNGGWGESYLSSQNKVWTNIKGNRANLVQTAWALLSLIDAGQAEIDPTPIHRGARVLINAQMEDGDFPQQEITGVFMRNCTLNYSSYRNIFPIWALGEYRRRVLFA</sequence>
<dbReference type="Gene3D" id="1.50.10.20">
    <property type="match status" value="2"/>
</dbReference>
<dbReference type="InterPro" id="IPR002365">
    <property type="entry name" value="Terpene_synthase_CS"/>
</dbReference>
<comment type="similarity">
    <text evidence="1">Belongs to the terpene cyclase/mutase family.</text>
</comment>
<dbReference type="PANTHER" id="PTHR11764:SF19">
    <property type="entry name" value="TERPENE CYCLASE_MUTASE FAMILY MEMBER"/>
    <property type="match status" value="1"/>
</dbReference>
<gene>
    <name evidence="6" type="primary">OSCBPW_6</name>
    <name evidence="6" type="ORF">CFP56_028615</name>
</gene>
<proteinExistence type="inferred from homology"/>
<organism evidence="6 7">
    <name type="scientific">Quercus suber</name>
    <name type="common">Cork oak</name>
    <dbReference type="NCBI Taxonomy" id="58331"/>
    <lineage>
        <taxon>Eukaryota</taxon>
        <taxon>Viridiplantae</taxon>
        <taxon>Streptophyta</taxon>
        <taxon>Embryophyta</taxon>
        <taxon>Tracheophyta</taxon>
        <taxon>Spermatophyta</taxon>
        <taxon>Magnoliopsida</taxon>
        <taxon>eudicotyledons</taxon>
        <taxon>Gunneridae</taxon>
        <taxon>Pentapetalae</taxon>
        <taxon>rosids</taxon>
        <taxon>fabids</taxon>
        <taxon>Fagales</taxon>
        <taxon>Fagaceae</taxon>
        <taxon>Quercus</taxon>
    </lineage>
</organism>
<reference evidence="6 7" key="1">
    <citation type="journal article" date="2018" name="Sci. Data">
        <title>The draft genome sequence of cork oak.</title>
        <authorList>
            <person name="Ramos A.M."/>
            <person name="Usie A."/>
            <person name="Barbosa P."/>
            <person name="Barros P.M."/>
            <person name="Capote T."/>
            <person name="Chaves I."/>
            <person name="Simoes F."/>
            <person name="Abreu I."/>
            <person name="Carrasquinho I."/>
            <person name="Faro C."/>
            <person name="Guimaraes J.B."/>
            <person name="Mendonca D."/>
            <person name="Nobrega F."/>
            <person name="Rodrigues L."/>
            <person name="Saibo N.J.M."/>
            <person name="Varela M.C."/>
            <person name="Egas C."/>
            <person name="Matos J."/>
            <person name="Miguel C.M."/>
            <person name="Oliveira M.M."/>
            <person name="Ricardo C.P."/>
            <person name="Goncalves S."/>
        </authorList>
    </citation>
    <scope>NUCLEOTIDE SEQUENCE [LARGE SCALE GENOMIC DNA]</scope>
    <source>
        <strain evidence="7">cv. HL8</strain>
    </source>
</reference>
<evidence type="ECO:0000259" key="5">
    <source>
        <dbReference type="Pfam" id="PF13249"/>
    </source>
</evidence>